<comment type="caution">
    <text evidence="1">The sequence shown here is derived from an EMBL/GenBank/DDBJ whole genome shotgun (WGS) entry which is preliminary data.</text>
</comment>
<proteinExistence type="predicted"/>
<gene>
    <name evidence="1" type="ORF">B0T24DRAFT_616913</name>
</gene>
<keyword evidence="2" id="KW-1185">Reference proteome</keyword>
<protein>
    <submittedName>
        <fullName evidence="1">Uncharacterized protein</fullName>
    </submittedName>
</protein>
<dbReference type="Proteomes" id="UP001287356">
    <property type="component" value="Unassembled WGS sequence"/>
</dbReference>
<reference evidence="1" key="1">
    <citation type="journal article" date="2023" name="Mol. Phylogenet. Evol.">
        <title>Genome-scale phylogeny and comparative genomics of the fungal order Sordariales.</title>
        <authorList>
            <person name="Hensen N."/>
            <person name="Bonometti L."/>
            <person name="Westerberg I."/>
            <person name="Brannstrom I.O."/>
            <person name="Guillou S."/>
            <person name="Cros-Aarteil S."/>
            <person name="Calhoun S."/>
            <person name="Haridas S."/>
            <person name="Kuo A."/>
            <person name="Mondo S."/>
            <person name="Pangilinan J."/>
            <person name="Riley R."/>
            <person name="LaButti K."/>
            <person name="Andreopoulos B."/>
            <person name="Lipzen A."/>
            <person name="Chen C."/>
            <person name="Yan M."/>
            <person name="Daum C."/>
            <person name="Ng V."/>
            <person name="Clum A."/>
            <person name="Steindorff A."/>
            <person name="Ohm R.A."/>
            <person name="Martin F."/>
            <person name="Silar P."/>
            <person name="Natvig D.O."/>
            <person name="Lalanne C."/>
            <person name="Gautier V."/>
            <person name="Ament-Velasquez S.L."/>
            <person name="Kruys A."/>
            <person name="Hutchinson M.I."/>
            <person name="Powell A.J."/>
            <person name="Barry K."/>
            <person name="Miller A.N."/>
            <person name="Grigoriev I.V."/>
            <person name="Debuchy R."/>
            <person name="Gladieux P."/>
            <person name="Hiltunen Thoren M."/>
            <person name="Johannesson H."/>
        </authorList>
    </citation>
    <scope>NUCLEOTIDE SEQUENCE</scope>
    <source>
        <strain evidence="1">CBS 958.72</strain>
    </source>
</reference>
<evidence type="ECO:0000313" key="1">
    <source>
        <dbReference type="EMBL" id="KAK3375727.1"/>
    </source>
</evidence>
<dbReference type="EMBL" id="JAULSN010000003">
    <property type="protein sequence ID" value="KAK3375727.1"/>
    <property type="molecule type" value="Genomic_DNA"/>
</dbReference>
<sequence>MLPSMFRIARAQTTTPLSKLLVRHIHHVDHYKILFTGRMYKNEVNRRPLDPVTIMKIEEVLTSSSYAIGKLKHGISDWTRADVFNFVSLAKARRYLDKDSIDKPISESYFHYAILETAIRQDHTLPYDDALRKLEPLAPEDQDAIVRERLRHVYRYLVSEEAKPHPTWKEVITQRTESEWLEAILSAIHPDAKPVLSSAHPPTIANLKTLPFTRCKLRGVYGKIRSPLREKYSSSECNIYIGSATGKHGLYARFKSHIRNDFDAKAILWDQVAELEQPSISPYYFTLLTLPEHVPELEQRLVCLIAEAILMVYLGAHSGPTRTGHPIYRYAAWPAEELPYTGSSGMNPLWNSYSPVDLHEGIKGRAARGLRMVRNWPGGPDNKHFDWTWDGAQWSWPVVYNLPVTSNPFEMPLSTSEDMRGHNSRALSKQKWRDMRQEWLDEAANKRLQRLILEEEPEDS</sequence>
<accession>A0AAE0KGJ0</accession>
<name>A0AAE0KGJ0_9PEZI</name>
<evidence type="ECO:0000313" key="2">
    <source>
        <dbReference type="Proteomes" id="UP001287356"/>
    </source>
</evidence>
<organism evidence="1 2">
    <name type="scientific">Lasiosphaeria ovina</name>
    <dbReference type="NCBI Taxonomy" id="92902"/>
    <lineage>
        <taxon>Eukaryota</taxon>
        <taxon>Fungi</taxon>
        <taxon>Dikarya</taxon>
        <taxon>Ascomycota</taxon>
        <taxon>Pezizomycotina</taxon>
        <taxon>Sordariomycetes</taxon>
        <taxon>Sordariomycetidae</taxon>
        <taxon>Sordariales</taxon>
        <taxon>Lasiosphaeriaceae</taxon>
        <taxon>Lasiosphaeria</taxon>
    </lineage>
</organism>
<dbReference type="AlphaFoldDB" id="A0AAE0KGJ0"/>
<reference evidence="1" key="2">
    <citation type="submission" date="2023-06" db="EMBL/GenBank/DDBJ databases">
        <authorList>
            <consortium name="Lawrence Berkeley National Laboratory"/>
            <person name="Haridas S."/>
            <person name="Hensen N."/>
            <person name="Bonometti L."/>
            <person name="Westerberg I."/>
            <person name="Brannstrom I.O."/>
            <person name="Guillou S."/>
            <person name="Cros-Aarteil S."/>
            <person name="Calhoun S."/>
            <person name="Kuo A."/>
            <person name="Mondo S."/>
            <person name="Pangilinan J."/>
            <person name="Riley R."/>
            <person name="Labutti K."/>
            <person name="Andreopoulos B."/>
            <person name="Lipzen A."/>
            <person name="Chen C."/>
            <person name="Yanf M."/>
            <person name="Daum C."/>
            <person name="Ng V."/>
            <person name="Clum A."/>
            <person name="Steindorff A."/>
            <person name="Ohm R."/>
            <person name="Martin F."/>
            <person name="Silar P."/>
            <person name="Natvig D."/>
            <person name="Lalanne C."/>
            <person name="Gautier V."/>
            <person name="Ament-Velasquez S.L."/>
            <person name="Kruys A."/>
            <person name="Hutchinson M.I."/>
            <person name="Powell A.J."/>
            <person name="Barry K."/>
            <person name="Miller A.N."/>
            <person name="Grigoriev I.V."/>
            <person name="Debuchy R."/>
            <person name="Gladieux P."/>
            <person name="Thoren M.H."/>
            <person name="Johannesson H."/>
        </authorList>
    </citation>
    <scope>NUCLEOTIDE SEQUENCE</scope>
    <source>
        <strain evidence="1">CBS 958.72</strain>
    </source>
</reference>